<gene>
    <name evidence="11 15" type="primary">tig</name>
    <name evidence="15" type="ORF">ABS311_03930</name>
</gene>
<dbReference type="Pfam" id="PF05697">
    <property type="entry name" value="Trigger_N"/>
    <property type="match status" value="1"/>
</dbReference>
<evidence type="ECO:0000313" key="15">
    <source>
        <dbReference type="EMBL" id="MER2491030.1"/>
    </source>
</evidence>
<evidence type="ECO:0000256" key="7">
    <source>
        <dbReference type="ARBA" id="ARBA00023186"/>
    </source>
</evidence>
<dbReference type="SUPFAM" id="SSF54534">
    <property type="entry name" value="FKBP-like"/>
    <property type="match status" value="1"/>
</dbReference>
<dbReference type="RefSeq" id="WP_143870174.1">
    <property type="nucleotide sequence ID" value="NZ_CP041660.1"/>
</dbReference>
<dbReference type="InterPro" id="IPR001179">
    <property type="entry name" value="PPIase_FKBP_dom"/>
</dbReference>
<dbReference type="InterPro" id="IPR008880">
    <property type="entry name" value="Trigger_fac_C"/>
</dbReference>
<evidence type="ECO:0000259" key="14">
    <source>
        <dbReference type="PROSITE" id="PS50059"/>
    </source>
</evidence>
<dbReference type="InterPro" id="IPR027304">
    <property type="entry name" value="Trigger_fact/SurA_dom_sf"/>
</dbReference>
<keyword evidence="8 11" id="KW-0413">Isomerase</keyword>
<evidence type="ECO:0000256" key="2">
    <source>
        <dbReference type="ARBA" id="ARBA00005464"/>
    </source>
</evidence>
<evidence type="ECO:0000256" key="5">
    <source>
        <dbReference type="ARBA" id="ARBA00022618"/>
    </source>
</evidence>
<dbReference type="PIRSF" id="PIRSF003095">
    <property type="entry name" value="Trigger_factor"/>
    <property type="match status" value="1"/>
</dbReference>
<name>A0ABV1RE41_9ALTE</name>
<dbReference type="PANTHER" id="PTHR30560:SF3">
    <property type="entry name" value="TRIGGER FACTOR-LIKE PROTEIN TIG, CHLOROPLASTIC"/>
    <property type="match status" value="1"/>
</dbReference>
<dbReference type="InterPro" id="IPR008881">
    <property type="entry name" value="Trigger_fac_ribosome-bd_bac"/>
</dbReference>
<evidence type="ECO:0000256" key="12">
    <source>
        <dbReference type="PROSITE-ProRule" id="PRU00277"/>
    </source>
</evidence>
<comment type="catalytic activity">
    <reaction evidence="1 11 12">
        <text>[protein]-peptidylproline (omega=180) = [protein]-peptidylproline (omega=0)</text>
        <dbReference type="Rhea" id="RHEA:16237"/>
        <dbReference type="Rhea" id="RHEA-COMP:10747"/>
        <dbReference type="Rhea" id="RHEA-COMP:10748"/>
        <dbReference type="ChEBI" id="CHEBI:83833"/>
        <dbReference type="ChEBI" id="CHEBI:83834"/>
        <dbReference type="EC" id="5.2.1.8"/>
    </reaction>
</comment>
<keyword evidence="5 11" id="KW-0132">Cell division</keyword>
<evidence type="ECO:0000256" key="13">
    <source>
        <dbReference type="RuleBase" id="RU003914"/>
    </source>
</evidence>
<dbReference type="Pfam" id="PF05698">
    <property type="entry name" value="Trigger_C"/>
    <property type="match status" value="1"/>
</dbReference>
<dbReference type="InterPro" id="IPR036611">
    <property type="entry name" value="Trigger_fac_ribosome-bd_sf"/>
</dbReference>
<dbReference type="InterPro" id="IPR005215">
    <property type="entry name" value="Trig_fac"/>
</dbReference>
<dbReference type="GO" id="GO:0003755">
    <property type="term" value="F:peptidyl-prolyl cis-trans isomerase activity"/>
    <property type="evidence" value="ECO:0007669"/>
    <property type="project" value="UniProtKB-EC"/>
</dbReference>
<evidence type="ECO:0000256" key="6">
    <source>
        <dbReference type="ARBA" id="ARBA00023110"/>
    </source>
</evidence>
<comment type="similarity">
    <text evidence="2 11 13">Belongs to the FKBP-type PPIase family. Tig subfamily.</text>
</comment>
<dbReference type="Pfam" id="PF00254">
    <property type="entry name" value="FKBP_C"/>
    <property type="match status" value="1"/>
</dbReference>
<sequence>MQVSVETTQGLERRVTITVPADTVESAVKSRLQRLAKTQRIDGFRPGKVPVSVIKKRFGAAVRQEVAQEVIQQNFYQAVVQEKLNPAGTPQIQEQSLNDGEDFKFTAVFEVYPEVQVEGLEALKVEKPTAEVTDEDLENMLETLRKQHSKFETVDSAAADGSRINLDFEGLIDGEVFDGGKAEGFDIEIGSGRMIPGFEEGIIGLSAGDEKEIEVTFPEEYHAENLKGKPAVFKIKVNKVEERVLPEIDDEFIKLFGIEEGGIDALKKEVRQNMERELKQTLKAKTKENTISALLDSVSIDVPQALVEQEIDALRQQAVQRFGNGQQNMPELPAELFKDQAERRVKTGLLLSELVKANEIKVDEARVKETVETMASAYESPEEVVEYYYNNKEMLANIQNVVMEDQAIDFILDQAQVETIAKSFDEIMNKQA</sequence>
<dbReference type="InterPro" id="IPR046357">
    <property type="entry name" value="PPIase_dom_sf"/>
</dbReference>
<evidence type="ECO:0000256" key="10">
    <source>
        <dbReference type="ARBA" id="ARBA00029986"/>
    </source>
</evidence>
<accession>A0ABV1RE41</accession>
<dbReference type="PANTHER" id="PTHR30560">
    <property type="entry name" value="TRIGGER FACTOR CHAPERONE AND PEPTIDYL-PROLYL CIS/TRANS ISOMERASE"/>
    <property type="match status" value="1"/>
</dbReference>
<dbReference type="SUPFAM" id="SSF109998">
    <property type="entry name" value="Triger factor/SurA peptide-binding domain-like"/>
    <property type="match status" value="1"/>
</dbReference>
<comment type="function">
    <text evidence="11">Involved in protein export. Acts as a chaperone by maintaining the newly synthesized protein in an open conformation. Functions as a peptidyl-prolyl cis-trans isomerase.</text>
</comment>
<evidence type="ECO:0000256" key="1">
    <source>
        <dbReference type="ARBA" id="ARBA00000971"/>
    </source>
</evidence>
<dbReference type="EMBL" id="JBELOE010000078">
    <property type="protein sequence ID" value="MER2491030.1"/>
    <property type="molecule type" value="Genomic_DNA"/>
</dbReference>
<evidence type="ECO:0000256" key="3">
    <source>
        <dbReference type="ARBA" id="ARBA00013194"/>
    </source>
</evidence>
<dbReference type="Proteomes" id="UP001467690">
    <property type="component" value="Unassembled WGS sequence"/>
</dbReference>
<dbReference type="Gene3D" id="3.10.50.40">
    <property type="match status" value="1"/>
</dbReference>
<dbReference type="Gene3D" id="3.30.70.1050">
    <property type="entry name" value="Trigger factor ribosome-binding domain"/>
    <property type="match status" value="1"/>
</dbReference>
<feature type="domain" description="PPIase FKBP-type" evidence="14">
    <location>
        <begin position="161"/>
        <end position="249"/>
    </location>
</feature>
<protein>
    <recommendedName>
        <fullName evidence="4 11">Trigger factor</fullName>
        <shortName evidence="11">TF</shortName>
        <ecNumber evidence="3 11">5.2.1.8</ecNumber>
    </recommendedName>
    <alternativeName>
        <fullName evidence="10 11">PPIase</fullName>
    </alternativeName>
</protein>
<dbReference type="HAMAP" id="MF_00303">
    <property type="entry name" value="Trigger_factor_Tig"/>
    <property type="match status" value="1"/>
</dbReference>
<dbReference type="PROSITE" id="PS50059">
    <property type="entry name" value="FKBP_PPIASE"/>
    <property type="match status" value="1"/>
</dbReference>
<dbReference type="Gene3D" id="1.10.3120.10">
    <property type="entry name" value="Trigger factor, C-terminal domain"/>
    <property type="match status" value="1"/>
</dbReference>
<dbReference type="InterPro" id="IPR037041">
    <property type="entry name" value="Trigger_fac_C_sf"/>
</dbReference>
<keyword evidence="9 11" id="KW-0131">Cell cycle</keyword>
<keyword evidence="7 11" id="KW-0143">Chaperone</keyword>
<organism evidence="15 16">
    <name type="scientific">Catenovulum sediminis</name>
    <dbReference type="NCBI Taxonomy" id="1740262"/>
    <lineage>
        <taxon>Bacteria</taxon>
        <taxon>Pseudomonadati</taxon>
        <taxon>Pseudomonadota</taxon>
        <taxon>Gammaproteobacteria</taxon>
        <taxon>Alteromonadales</taxon>
        <taxon>Alteromonadaceae</taxon>
        <taxon>Catenovulum</taxon>
    </lineage>
</organism>
<proteinExistence type="inferred from homology"/>
<keyword evidence="6 11" id="KW-0697">Rotamase</keyword>
<comment type="domain">
    <text evidence="11">Consists of 3 domains; the N-terminus binds the ribosome, the middle domain has PPIase activity, while the C-terminus has intrinsic chaperone activity on its own.</text>
</comment>
<evidence type="ECO:0000256" key="11">
    <source>
        <dbReference type="HAMAP-Rule" id="MF_00303"/>
    </source>
</evidence>
<evidence type="ECO:0000256" key="9">
    <source>
        <dbReference type="ARBA" id="ARBA00023306"/>
    </source>
</evidence>
<dbReference type="NCBIfam" id="TIGR00115">
    <property type="entry name" value="tig"/>
    <property type="match status" value="1"/>
</dbReference>
<dbReference type="SUPFAM" id="SSF102735">
    <property type="entry name" value="Trigger factor ribosome-binding domain"/>
    <property type="match status" value="1"/>
</dbReference>
<comment type="caution">
    <text evidence="15">The sequence shown here is derived from an EMBL/GenBank/DDBJ whole genome shotgun (WGS) entry which is preliminary data.</text>
</comment>
<evidence type="ECO:0000256" key="4">
    <source>
        <dbReference type="ARBA" id="ARBA00016902"/>
    </source>
</evidence>
<evidence type="ECO:0000256" key="8">
    <source>
        <dbReference type="ARBA" id="ARBA00023235"/>
    </source>
</evidence>
<comment type="subcellular location">
    <subcellularLocation>
        <location evidence="11">Cytoplasm</location>
    </subcellularLocation>
    <text evidence="11">About half TF is bound to the ribosome near the polypeptide exit tunnel while the other half is free in the cytoplasm.</text>
</comment>
<reference evidence="15 16" key="1">
    <citation type="submission" date="2024-06" db="EMBL/GenBank/DDBJ databases">
        <authorList>
            <person name="Chen R.Y."/>
        </authorList>
    </citation>
    <scope>NUCLEOTIDE SEQUENCE [LARGE SCALE GENOMIC DNA]</scope>
    <source>
        <strain evidence="15 16">D2</strain>
    </source>
</reference>
<dbReference type="EC" id="5.2.1.8" evidence="3 11"/>
<evidence type="ECO:0000313" key="16">
    <source>
        <dbReference type="Proteomes" id="UP001467690"/>
    </source>
</evidence>
<keyword evidence="11" id="KW-0963">Cytoplasm</keyword>
<keyword evidence="16" id="KW-1185">Reference proteome</keyword>